<feature type="compositionally biased region" description="Polar residues" evidence="1">
    <location>
        <begin position="1"/>
        <end position="10"/>
    </location>
</feature>
<sequence>MTYQRPTIGNQGDPMRSFTQPGSFFEGGQYPVQYPGMEINSYAQSPVPATNNGGGGGLTTLLGGSGGGGNSNINIGQIKQIIDRLGGIEGIVDTVSKVQRMVQSVQQVAPLVKVLMGGLLKKKNGDSLEVTPRRKRRRKRKTGPVQKTRVKRRTSR</sequence>
<organism evidence="2 3">
    <name type="scientific">Paenibacillus vulneris</name>
    <dbReference type="NCBI Taxonomy" id="1133364"/>
    <lineage>
        <taxon>Bacteria</taxon>
        <taxon>Bacillati</taxon>
        <taxon>Bacillota</taxon>
        <taxon>Bacilli</taxon>
        <taxon>Bacillales</taxon>
        <taxon>Paenibacillaceae</taxon>
        <taxon>Paenibacillus</taxon>
    </lineage>
</organism>
<name>A0ABW3UVA6_9BACL</name>
<comment type="caution">
    <text evidence="2">The sequence shown here is derived from an EMBL/GenBank/DDBJ whole genome shotgun (WGS) entry which is preliminary data.</text>
</comment>
<reference evidence="3" key="1">
    <citation type="journal article" date="2019" name="Int. J. Syst. Evol. Microbiol.">
        <title>The Global Catalogue of Microorganisms (GCM) 10K type strain sequencing project: providing services to taxonomists for standard genome sequencing and annotation.</title>
        <authorList>
            <consortium name="The Broad Institute Genomics Platform"/>
            <consortium name="The Broad Institute Genome Sequencing Center for Infectious Disease"/>
            <person name="Wu L."/>
            <person name="Ma J."/>
        </authorList>
    </citation>
    <scope>NUCLEOTIDE SEQUENCE [LARGE SCALE GENOMIC DNA]</scope>
    <source>
        <strain evidence="3">CCUG 53270</strain>
    </source>
</reference>
<evidence type="ECO:0000313" key="2">
    <source>
        <dbReference type="EMBL" id="MFD1224199.1"/>
    </source>
</evidence>
<keyword evidence="3" id="KW-1185">Reference proteome</keyword>
<accession>A0ABW3UVA6</accession>
<evidence type="ECO:0000313" key="3">
    <source>
        <dbReference type="Proteomes" id="UP001597180"/>
    </source>
</evidence>
<evidence type="ECO:0000256" key="1">
    <source>
        <dbReference type="SAM" id="MobiDB-lite"/>
    </source>
</evidence>
<feature type="region of interest" description="Disordered" evidence="1">
    <location>
        <begin position="1"/>
        <end position="21"/>
    </location>
</feature>
<dbReference type="EMBL" id="JBHTLU010000042">
    <property type="protein sequence ID" value="MFD1224199.1"/>
    <property type="molecule type" value="Genomic_DNA"/>
</dbReference>
<protein>
    <recommendedName>
        <fullName evidence="4">Tyrosine protein kinase</fullName>
    </recommendedName>
</protein>
<feature type="compositionally biased region" description="Basic residues" evidence="1">
    <location>
        <begin position="133"/>
        <end position="156"/>
    </location>
</feature>
<feature type="region of interest" description="Disordered" evidence="1">
    <location>
        <begin position="125"/>
        <end position="156"/>
    </location>
</feature>
<gene>
    <name evidence="2" type="ORF">ACFQ4B_29235</name>
</gene>
<dbReference type="RefSeq" id="WP_256865578.1">
    <property type="nucleotide sequence ID" value="NZ_BAABJG010000036.1"/>
</dbReference>
<proteinExistence type="predicted"/>
<evidence type="ECO:0008006" key="4">
    <source>
        <dbReference type="Google" id="ProtNLM"/>
    </source>
</evidence>
<dbReference type="Proteomes" id="UP001597180">
    <property type="component" value="Unassembled WGS sequence"/>
</dbReference>